<accession>D2VVH5</accession>
<organism evidence="4">
    <name type="scientific">Naegleria gruberi</name>
    <name type="common">Amoeba</name>
    <dbReference type="NCBI Taxonomy" id="5762"/>
    <lineage>
        <taxon>Eukaryota</taxon>
        <taxon>Discoba</taxon>
        <taxon>Heterolobosea</taxon>
        <taxon>Tetramitia</taxon>
        <taxon>Eutetramitia</taxon>
        <taxon>Vahlkampfiidae</taxon>
        <taxon>Naegleria</taxon>
    </lineage>
</organism>
<dbReference type="Proteomes" id="UP000006671">
    <property type="component" value="Unassembled WGS sequence"/>
</dbReference>
<evidence type="ECO:0000313" key="4">
    <source>
        <dbReference type="Proteomes" id="UP000006671"/>
    </source>
</evidence>
<dbReference type="PROSITE" id="PS51886">
    <property type="entry name" value="TLDC"/>
    <property type="match status" value="1"/>
</dbReference>
<dbReference type="PANTHER" id="PTHR14136">
    <property type="entry name" value="BTB_POZ DOMAIN-CONTAINING PROTEIN KCTD9"/>
    <property type="match status" value="1"/>
</dbReference>
<gene>
    <name evidence="3" type="ORF">NAEGRDRAFT_73023</name>
</gene>
<name>D2VVH5_NAEGR</name>
<keyword evidence="1" id="KW-0175">Coiled coil</keyword>
<dbReference type="InParanoid" id="D2VVH5"/>
<evidence type="ECO:0000256" key="1">
    <source>
        <dbReference type="SAM" id="Coils"/>
    </source>
</evidence>
<dbReference type="OrthoDB" id="2414723at2759"/>
<sequence length="574" mass="66610">MCKGAVERGQLKDHEEKHCPLHEAYKQVDELKNRLEEEFKKKNESQQIQNENILSIEKQNLKKIKLDLIKQYQLKEEALEKRVKEFENQQLVRLKLEASNKPIYLNVGGTIMTVSLGTFIHNEREPDNLFKKMFTAEYPLYQTSNQFNEPVYFIDCDLFIFKHILDWLKYGILDREINVDLRKLLIISQSFGIDLRRVIVQHVNLAGKEIIGFDFRGMNLVDVNFKASYFKDCHFSNVAIGSQFKKAQFESVTFEKCTIQMHFKNNNLKNCKCIECEFNGSVFEKANFKLIELVLTTNNSFNCLIKNTDLREMRDLSKFKGFKFDSCLFDFSKLSNKQINSIMFENINLDAQDLSTFIFINSTFAHTSFAHVKLDSNFGIGLSNIINNYGSFVSIPLYMQTKSKSIPQLLYRGTRDGFHANDFHSKCDNQGATLTIIKSEHNQVFGAFTSQSWKSNKDNFNFVMDDSAFIFKIVTDHNGNYQVQHFNINQNKKQYAIEAHHKYLVIFGGTTEIEGDICIYSDCNLNNASYSNFGLTYELPTGYNYGTDEAKSYLAGCYTFKVIEIEVFKINPWE</sequence>
<reference evidence="3 4" key="1">
    <citation type="journal article" date="2010" name="Cell">
        <title>The genome of Naegleria gruberi illuminates early eukaryotic versatility.</title>
        <authorList>
            <person name="Fritz-Laylin L.K."/>
            <person name="Prochnik S.E."/>
            <person name="Ginger M.L."/>
            <person name="Dacks J.B."/>
            <person name="Carpenter M.L."/>
            <person name="Field M.C."/>
            <person name="Kuo A."/>
            <person name="Paredez A."/>
            <person name="Chapman J."/>
            <person name="Pham J."/>
            <person name="Shu S."/>
            <person name="Neupane R."/>
            <person name="Cipriano M."/>
            <person name="Mancuso J."/>
            <person name="Tu H."/>
            <person name="Salamov A."/>
            <person name="Lindquist E."/>
            <person name="Shapiro H."/>
            <person name="Lucas S."/>
            <person name="Grigoriev I.V."/>
            <person name="Cande W.Z."/>
            <person name="Fulton C."/>
            <person name="Rokhsar D.S."/>
            <person name="Dawson S.C."/>
        </authorList>
    </citation>
    <scope>NUCLEOTIDE SEQUENCE [LARGE SCALE GENOMIC DNA]</scope>
    <source>
        <strain evidence="3 4">NEG-M</strain>
    </source>
</reference>
<dbReference type="SUPFAM" id="SSF141571">
    <property type="entry name" value="Pentapeptide repeat-like"/>
    <property type="match status" value="1"/>
</dbReference>
<dbReference type="EMBL" id="GG738901">
    <property type="protein sequence ID" value="EFC39241.1"/>
    <property type="molecule type" value="Genomic_DNA"/>
</dbReference>
<feature type="domain" description="TLDc" evidence="2">
    <location>
        <begin position="384"/>
        <end position="571"/>
    </location>
</feature>
<dbReference type="InterPro" id="IPR051082">
    <property type="entry name" value="Pentapeptide-BTB/POZ_domain"/>
</dbReference>
<proteinExistence type="predicted"/>
<dbReference type="InterPro" id="IPR006571">
    <property type="entry name" value="TLDc_dom"/>
</dbReference>
<dbReference type="PANTHER" id="PTHR14136:SF17">
    <property type="entry name" value="BTB_POZ DOMAIN-CONTAINING PROTEIN KCTD9"/>
    <property type="match status" value="1"/>
</dbReference>
<dbReference type="SUPFAM" id="SSF54695">
    <property type="entry name" value="POZ domain"/>
    <property type="match status" value="1"/>
</dbReference>
<dbReference type="Gene3D" id="3.30.710.10">
    <property type="entry name" value="Potassium Channel Kv1.1, Chain A"/>
    <property type="match status" value="1"/>
</dbReference>
<dbReference type="RefSeq" id="XP_002671985.1">
    <property type="nucleotide sequence ID" value="XM_002671939.1"/>
</dbReference>
<evidence type="ECO:0000313" key="3">
    <source>
        <dbReference type="EMBL" id="EFC39241.1"/>
    </source>
</evidence>
<dbReference type="InterPro" id="IPR011333">
    <property type="entry name" value="SKP1/BTB/POZ_sf"/>
</dbReference>
<keyword evidence="4" id="KW-1185">Reference proteome</keyword>
<dbReference type="AlphaFoldDB" id="D2VVH5"/>
<dbReference type="GeneID" id="8861163"/>
<dbReference type="KEGG" id="ngr:NAEGRDRAFT_73023"/>
<dbReference type="Gene3D" id="2.160.20.80">
    <property type="entry name" value="E3 ubiquitin-protein ligase SopA"/>
    <property type="match status" value="1"/>
</dbReference>
<dbReference type="STRING" id="5762.D2VVH5"/>
<protein>
    <submittedName>
        <fullName evidence="3">Predicted protein</fullName>
    </submittedName>
</protein>
<evidence type="ECO:0000259" key="2">
    <source>
        <dbReference type="PROSITE" id="PS51886"/>
    </source>
</evidence>
<dbReference type="Pfam" id="PF02214">
    <property type="entry name" value="BTB_2"/>
    <property type="match status" value="1"/>
</dbReference>
<feature type="coiled-coil region" evidence="1">
    <location>
        <begin position="21"/>
        <end position="89"/>
    </location>
</feature>
<dbReference type="GO" id="GO:0051260">
    <property type="term" value="P:protein homooligomerization"/>
    <property type="evidence" value="ECO:0007669"/>
    <property type="project" value="InterPro"/>
</dbReference>
<dbReference type="SMART" id="SM00584">
    <property type="entry name" value="TLDc"/>
    <property type="match status" value="1"/>
</dbReference>
<dbReference type="InterPro" id="IPR003131">
    <property type="entry name" value="T1-type_BTB"/>
</dbReference>
<dbReference type="Pfam" id="PF07534">
    <property type="entry name" value="TLD"/>
    <property type="match status" value="1"/>
</dbReference>
<dbReference type="VEuPathDB" id="AmoebaDB:NAEGRDRAFT_73023"/>